<protein>
    <submittedName>
        <fullName evidence="1">Uncharacterized protein</fullName>
    </submittedName>
</protein>
<name>A0A2P5HKA4_DIAHE</name>
<reference evidence="1" key="1">
    <citation type="submission" date="2017-09" db="EMBL/GenBank/DDBJ databases">
        <title>Polyketide synthases of a Diaporthe helianthi virulent isolate.</title>
        <authorList>
            <person name="Baroncelli R."/>
        </authorList>
    </citation>
    <scope>NUCLEOTIDE SEQUENCE [LARGE SCALE GENOMIC DNA]</scope>
    <source>
        <strain evidence="1">7/96</strain>
    </source>
</reference>
<keyword evidence="2" id="KW-1185">Reference proteome</keyword>
<proteinExistence type="predicted"/>
<dbReference type="EMBL" id="MAVT02001527">
    <property type="protein sequence ID" value="POS70690.1"/>
    <property type="molecule type" value="Genomic_DNA"/>
</dbReference>
<gene>
    <name evidence="1" type="ORF">DHEL01_v210913</name>
</gene>
<dbReference type="Proteomes" id="UP000094444">
    <property type="component" value="Unassembled WGS sequence"/>
</dbReference>
<comment type="caution">
    <text evidence="1">The sequence shown here is derived from an EMBL/GenBank/DDBJ whole genome shotgun (WGS) entry which is preliminary data.</text>
</comment>
<accession>A0A2P5HKA4</accession>
<dbReference type="OrthoDB" id="5304511at2759"/>
<dbReference type="AlphaFoldDB" id="A0A2P5HKA4"/>
<evidence type="ECO:0000313" key="1">
    <source>
        <dbReference type="EMBL" id="POS70690.1"/>
    </source>
</evidence>
<evidence type="ECO:0000313" key="2">
    <source>
        <dbReference type="Proteomes" id="UP000094444"/>
    </source>
</evidence>
<sequence>MPWTVLDGILPDACAACLSDPYFPSGAGTWEHLRKYKESPDTVPSALATDIISLAVAQKMAEFHLRVVEPLTERYCRWVLSALSSSPEPAPLTKTEKSRIQRAIYRLQVICNSGISGPQEILAVLDSFGPWAAEQIICVYEFAKERFTSAFIECAREFIKQDLDPPIYHYVPQMMLDFNERLLLYQEDEEYIDGETLCEILSLGLSVLQESFRAKDVEDLCDVIRSNLPYCVGGPFHFQWIHGAVRQEHQFDRYFDHFYSEHDEPQDTRQEMLFEQDDLLSPPLAWVTFWGGRYSNQIGEHIPAALHRWGYVMWDAKRLKESGAMEYIELEWQCKYGIRGSSEDDDPRDYYIAAYQQELGNDASG</sequence>
<dbReference type="InParanoid" id="A0A2P5HKA4"/>
<organism evidence="1 2">
    <name type="scientific">Diaporthe helianthi</name>
    <dbReference type="NCBI Taxonomy" id="158607"/>
    <lineage>
        <taxon>Eukaryota</taxon>
        <taxon>Fungi</taxon>
        <taxon>Dikarya</taxon>
        <taxon>Ascomycota</taxon>
        <taxon>Pezizomycotina</taxon>
        <taxon>Sordariomycetes</taxon>
        <taxon>Sordariomycetidae</taxon>
        <taxon>Diaporthales</taxon>
        <taxon>Diaporthaceae</taxon>
        <taxon>Diaporthe</taxon>
    </lineage>
</organism>